<evidence type="ECO:0000313" key="5">
    <source>
        <dbReference type="EMBL" id="QEL14390.1"/>
    </source>
</evidence>
<keyword evidence="6" id="KW-1185">Reference proteome</keyword>
<name>A0A5C1A6L9_9BACT</name>
<reference evidence="6" key="1">
    <citation type="submission" date="2019-08" db="EMBL/GenBank/DDBJ databases">
        <title>Limnoglobus roseus gen. nov., sp. nov., a novel freshwater planctomycete with a giant genome from the family Gemmataceae.</title>
        <authorList>
            <person name="Kulichevskaya I.S."/>
            <person name="Naumoff D.G."/>
            <person name="Miroshnikov K."/>
            <person name="Ivanova A."/>
            <person name="Philippov D.A."/>
            <person name="Hakobyan A."/>
            <person name="Rijpstra I.C."/>
            <person name="Sinninghe Damste J.S."/>
            <person name="Liesack W."/>
            <person name="Dedysh S.N."/>
        </authorList>
    </citation>
    <scope>NUCLEOTIDE SEQUENCE [LARGE SCALE GENOMIC DNA]</scope>
    <source>
        <strain evidence="6">PX52</strain>
    </source>
</reference>
<accession>A0A5C1A6L9</accession>
<dbReference type="Gene3D" id="3.40.47.10">
    <property type="match status" value="2"/>
</dbReference>
<proteinExistence type="inferred from homology"/>
<dbReference type="SUPFAM" id="SSF53901">
    <property type="entry name" value="Thiolase-like"/>
    <property type="match status" value="2"/>
</dbReference>
<dbReference type="GO" id="GO:0004315">
    <property type="term" value="F:3-oxoacyl-[acyl-carrier-protein] synthase activity"/>
    <property type="evidence" value="ECO:0007669"/>
    <property type="project" value="TreeGrafter"/>
</dbReference>
<dbReference type="InterPro" id="IPR020841">
    <property type="entry name" value="PKS_Beta-ketoAc_synthase_dom"/>
</dbReference>
<dbReference type="EMBL" id="CP042425">
    <property type="protein sequence ID" value="QEL14390.1"/>
    <property type="molecule type" value="Genomic_DNA"/>
</dbReference>
<evidence type="ECO:0000256" key="2">
    <source>
        <dbReference type="ARBA" id="ARBA00022679"/>
    </source>
</evidence>
<dbReference type="PANTHER" id="PTHR11712:SF336">
    <property type="entry name" value="3-OXOACYL-[ACYL-CARRIER-PROTEIN] SYNTHASE, MITOCHONDRIAL"/>
    <property type="match status" value="1"/>
</dbReference>
<evidence type="ECO:0000313" key="6">
    <source>
        <dbReference type="Proteomes" id="UP000324974"/>
    </source>
</evidence>
<dbReference type="AlphaFoldDB" id="A0A5C1A6L9"/>
<sequence length="433" mass="45841">MSLQPDMPASPRRAVFTSLGVISPVGDTPTFWANLLAGTPGVRAVRAFDPSALPCRIAGETLEPFDAKKYIPSSNKDGRKSLKNMAKTVQLGLCGAQLAMDDGGPAKGTIDPFRFGIEFGCVMVASELEDLSAAAKHTITADSRKIDMAKWGHEGVEKITPLWMLKYLPNMPACHTSIFFDSQGPNNTITAGDVASTLALGEAFRLLQRDAADYFLVGGCDSKINPLSFTRNNLFVPFTRNNDHPATAVRPFDKDRDGTALGEAAALFGLEDLEHAKKRGAKVYAELAGFASGFDRGRKGPILAGVIRNALKEAGITPADVDHVNTSAGGLPELDAFEARAIHEVFGTVTPVYALKGQIGNTGAASGAIELAASILALKHGQLPGTVNHAATSADCPVTVHVGEPRPVTKPYAVKINYTDLGQCAVAVVKKFE</sequence>
<gene>
    <name evidence="5" type="ORF">PX52LOC_01278</name>
</gene>
<dbReference type="PANTHER" id="PTHR11712">
    <property type="entry name" value="POLYKETIDE SYNTHASE-RELATED"/>
    <property type="match status" value="1"/>
</dbReference>
<feature type="domain" description="Ketosynthase family 3 (KS3)" evidence="4">
    <location>
        <begin position="10"/>
        <end position="433"/>
    </location>
</feature>
<dbReference type="OrthoDB" id="292158at2"/>
<protein>
    <submittedName>
        <fullName evidence="5">Beta-ketoacyl-[acyl-carrier-protein] synthase family protein</fullName>
    </submittedName>
</protein>
<dbReference type="GO" id="GO:0006633">
    <property type="term" value="P:fatty acid biosynthetic process"/>
    <property type="evidence" value="ECO:0007669"/>
    <property type="project" value="TreeGrafter"/>
</dbReference>
<evidence type="ECO:0000256" key="3">
    <source>
        <dbReference type="RuleBase" id="RU003694"/>
    </source>
</evidence>
<dbReference type="PROSITE" id="PS52004">
    <property type="entry name" value="KS3_2"/>
    <property type="match status" value="1"/>
</dbReference>
<dbReference type="Pfam" id="PF02801">
    <property type="entry name" value="Ketoacyl-synt_C"/>
    <property type="match status" value="1"/>
</dbReference>
<evidence type="ECO:0000256" key="1">
    <source>
        <dbReference type="ARBA" id="ARBA00008467"/>
    </source>
</evidence>
<comment type="similarity">
    <text evidence="1 3">Belongs to the thiolase-like superfamily. Beta-ketoacyl-ACP synthases family.</text>
</comment>
<dbReference type="InterPro" id="IPR016039">
    <property type="entry name" value="Thiolase-like"/>
</dbReference>
<dbReference type="Proteomes" id="UP000324974">
    <property type="component" value="Chromosome"/>
</dbReference>
<dbReference type="Pfam" id="PF00109">
    <property type="entry name" value="ketoacyl-synt"/>
    <property type="match status" value="1"/>
</dbReference>
<dbReference type="InterPro" id="IPR014031">
    <property type="entry name" value="Ketoacyl_synth_C"/>
</dbReference>
<dbReference type="KEGG" id="lrs:PX52LOC_01278"/>
<evidence type="ECO:0000259" key="4">
    <source>
        <dbReference type="PROSITE" id="PS52004"/>
    </source>
</evidence>
<dbReference type="InterPro" id="IPR000794">
    <property type="entry name" value="Beta-ketoacyl_synthase"/>
</dbReference>
<dbReference type="InterPro" id="IPR014030">
    <property type="entry name" value="Ketoacyl_synth_N"/>
</dbReference>
<dbReference type="CDD" id="cd00834">
    <property type="entry name" value="KAS_I_II"/>
    <property type="match status" value="1"/>
</dbReference>
<keyword evidence="2 3" id="KW-0808">Transferase</keyword>
<dbReference type="SMART" id="SM00825">
    <property type="entry name" value="PKS_KS"/>
    <property type="match status" value="1"/>
</dbReference>
<dbReference type="GO" id="GO:0005829">
    <property type="term" value="C:cytosol"/>
    <property type="evidence" value="ECO:0007669"/>
    <property type="project" value="TreeGrafter"/>
</dbReference>
<organism evidence="5 6">
    <name type="scientific">Limnoglobus roseus</name>
    <dbReference type="NCBI Taxonomy" id="2598579"/>
    <lineage>
        <taxon>Bacteria</taxon>
        <taxon>Pseudomonadati</taxon>
        <taxon>Planctomycetota</taxon>
        <taxon>Planctomycetia</taxon>
        <taxon>Gemmatales</taxon>
        <taxon>Gemmataceae</taxon>
        <taxon>Limnoglobus</taxon>
    </lineage>
</organism>